<keyword evidence="3" id="KW-1185">Reference proteome</keyword>
<dbReference type="NCBIfam" id="NF033611">
    <property type="entry name" value="SAVED"/>
    <property type="match status" value="1"/>
</dbReference>
<name>A0A366DJZ0_9NOCA</name>
<evidence type="ECO:0008006" key="4">
    <source>
        <dbReference type="Google" id="ProtNLM"/>
    </source>
</evidence>
<keyword evidence="1" id="KW-1133">Transmembrane helix</keyword>
<protein>
    <recommendedName>
        <fullName evidence="4">SMODS-associated and fused to various effectors domain-containing protein</fullName>
    </recommendedName>
</protein>
<reference evidence="2 3" key="1">
    <citation type="submission" date="2018-06" db="EMBL/GenBank/DDBJ databases">
        <title>Genomic Encyclopedia of Type Strains, Phase IV (KMG-IV): sequencing the most valuable type-strain genomes for metagenomic binning, comparative biology and taxonomic classification.</title>
        <authorList>
            <person name="Goeker M."/>
        </authorList>
    </citation>
    <scope>NUCLEOTIDE SEQUENCE [LARGE SCALE GENOMIC DNA]</scope>
    <source>
        <strain evidence="2 3">DSM 44599</strain>
    </source>
</reference>
<proteinExistence type="predicted"/>
<dbReference type="InterPro" id="IPR040836">
    <property type="entry name" value="SAVED"/>
</dbReference>
<dbReference type="AlphaFoldDB" id="A0A366DJZ0"/>
<sequence length="341" mass="36512">MTVSAAGSSLGGGGLGALFADGSALISIGGLVAGGFAVEAAKSLMTDEPKGRVWFVLALAAGTMVVVAGFWQRAWRRRRSQVGIIITAADNLATARQREQQAEAFSSQECVLTLKAAVDLPTDQTQRLTLMEALVEETLQAIITAQRLTPDAARINLIPTMRLQIAFWYGACLGHTHSREIAVYSVRQGNGNPAYFHATGLRASRNRKRILTVAPLETVPGGDPSRVALALDLQGRGTSFHDQVLNDCRNRGIGTLLLLSHRNPTLPETKKAFTAVTDQICQVWRDSTLPAGARTSQHAIYLSGPVAVSVALGARLAAADRNRWTALSYNTVTSTYESFPS</sequence>
<feature type="transmembrane region" description="Helical" evidence="1">
    <location>
        <begin position="53"/>
        <end position="71"/>
    </location>
</feature>
<dbReference type="EMBL" id="QNRE01000006">
    <property type="protein sequence ID" value="RBO90390.1"/>
    <property type="molecule type" value="Genomic_DNA"/>
</dbReference>
<evidence type="ECO:0000313" key="3">
    <source>
        <dbReference type="Proteomes" id="UP000252586"/>
    </source>
</evidence>
<comment type="caution">
    <text evidence="2">The sequence shown here is derived from an EMBL/GenBank/DDBJ whole genome shotgun (WGS) entry which is preliminary data.</text>
</comment>
<accession>A0A366DJZ0</accession>
<evidence type="ECO:0000256" key="1">
    <source>
        <dbReference type="SAM" id="Phobius"/>
    </source>
</evidence>
<evidence type="ECO:0000313" key="2">
    <source>
        <dbReference type="EMBL" id="RBO90390.1"/>
    </source>
</evidence>
<keyword evidence="1" id="KW-0472">Membrane</keyword>
<gene>
    <name evidence="2" type="ORF">DFR74_106276</name>
</gene>
<organism evidence="2 3">
    <name type="scientific">Nocardia puris</name>
    <dbReference type="NCBI Taxonomy" id="208602"/>
    <lineage>
        <taxon>Bacteria</taxon>
        <taxon>Bacillati</taxon>
        <taxon>Actinomycetota</taxon>
        <taxon>Actinomycetes</taxon>
        <taxon>Mycobacteriales</taxon>
        <taxon>Nocardiaceae</taxon>
        <taxon>Nocardia</taxon>
    </lineage>
</organism>
<dbReference type="Proteomes" id="UP000252586">
    <property type="component" value="Unassembled WGS sequence"/>
</dbReference>
<dbReference type="RefSeq" id="WP_198161908.1">
    <property type="nucleotide sequence ID" value="NZ_QNRE01000006.1"/>
</dbReference>
<keyword evidence="1" id="KW-0812">Transmembrane</keyword>